<proteinExistence type="predicted"/>
<accession>A0A8X7NN81</accession>
<sequence length="923" mass="107929">MFQLRHFRGPLQISVLSITRWSSISVRHISSTDCKERAIIHCAINLLFPGLGDRRYNAKYEEINQQINKASLVGDNIHGTAVKDSPSLLRFKFRGIEREQDSMKKLVDRCEVLTDLKRELPSSPAKDYIDPTILCNEYKPQFESEDEFYNEVLEFDKFNHLTKFNPLIFCKNSYHIERCAEVLFEKECDSQKISVALSNLRKVGARALRIYWQTYLERNLDLKRLNYSTIVNASGILNMLNIRTRNLIKRNLQTEIHYSNVFYQYLGLLVVENGQLSPHFIHSLARFLESGKRLGNTYWPMKEPSPEQVEEVEATIINLQDDNAISKKLIQFAEYTLKLIGKRTELLQGHSTQKKSFIEIVKECYPALNDETNMAKLGHLMIKDYKKYALDLLGFDEPKLSFVSKSHLIKVFTASNFELPVVPNYIPPIKSPYQILPPILNSNLINRILLLSKHLYFGTSENGEFMKSTLRNFQLYGVISYSFFTRLALERMEATSLTTNQLRKLNEIVDSHSFKSYIVDLMKFFENQEDRKSYMKNIEILSVNYLLPSDQFHSIFGCLSERQKERWCNDLITKIVTVMMQLNWQYIDDFLVELRSQLLKRKEYFNSVPDKAPHTSNSILLEDSQNGPVIASEMETSLYYNLTMEYLSYLNIKHHIGQPIGFHKWWSGVFEEKLLRTYGFDNVARIGYLLDDVANESIGMDVVKEFSTRKEAIDKSFMGAYINNKLKFRLGIPTGPFWNYVWSQLQPPKLNFESTINKFLLMNYKIAPQFFAKTGLKQLQILDTIYIHGELGKRYYRFIILFSLTKSKLPPATLEAVLNLFIDKRFKKRLNYVTGASNPFMGDFKMNHIYHTLMAEYMTSEFHDLTFHNQIFHQFIAMQLAQNEMDLVNWIKGLIEPLIKQLEGCNDEYDRQAVLFKFERAYQ</sequence>
<dbReference type="AlphaFoldDB" id="A0A8X7NN81"/>
<name>A0A8X7NN81_CANPA</name>
<reference evidence="1" key="1">
    <citation type="submission" date="2020-03" db="EMBL/GenBank/DDBJ databases">
        <title>FDA dAtabase for Regulatory Grade micrObial Sequences (FDA-ARGOS): Supporting development and validation of Infectious Disease Dx tests.</title>
        <authorList>
            <person name="Campos J."/>
            <person name="Goldberg B."/>
            <person name="Tallon L."/>
            <person name="Sadzewicz L."/>
            <person name="Vavikolanu K."/>
            <person name="Mehta A."/>
            <person name="Aluvathingal J."/>
            <person name="Nadendla S."/>
            <person name="Nandy P."/>
            <person name="Geyer C."/>
            <person name="Yan Y."/>
            <person name="Sichtig H."/>
        </authorList>
    </citation>
    <scope>NUCLEOTIDE SEQUENCE [LARGE SCALE GENOMIC DNA]</scope>
    <source>
        <strain evidence="1">FDAARGOS_652</strain>
    </source>
</reference>
<organism evidence="1 2">
    <name type="scientific">Candida parapsilosis</name>
    <name type="common">Yeast</name>
    <dbReference type="NCBI Taxonomy" id="5480"/>
    <lineage>
        <taxon>Eukaryota</taxon>
        <taxon>Fungi</taxon>
        <taxon>Dikarya</taxon>
        <taxon>Ascomycota</taxon>
        <taxon>Saccharomycotina</taxon>
        <taxon>Pichiomycetes</taxon>
        <taxon>Debaryomycetaceae</taxon>
        <taxon>Candida/Lodderomyces clade</taxon>
        <taxon>Candida</taxon>
    </lineage>
</organism>
<dbReference type="EMBL" id="JABWAB010000004">
    <property type="protein sequence ID" value="KAF6052815.1"/>
    <property type="molecule type" value="Genomic_DNA"/>
</dbReference>
<dbReference type="Proteomes" id="UP000590412">
    <property type="component" value="Unassembled WGS sequence"/>
</dbReference>
<comment type="caution">
    <text evidence="1">The sequence shown here is derived from an EMBL/GenBank/DDBJ whole genome shotgun (WGS) entry which is preliminary data.</text>
</comment>
<evidence type="ECO:0000313" key="1">
    <source>
        <dbReference type="EMBL" id="KAF6052815.1"/>
    </source>
</evidence>
<protein>
    <submittedName>
        <fullName evidence="1">Uncharacterized protein</fullName>
    </submittedName>
</protein>
<dbReference type="OrthoDB" id="4003546at2759"/>
<gene>
    <name evidence="1" type="ORF">FOB60_003071</name>
</gene>
<evidence type="ECO:0000313" key="2">
    <source>
        <dbReference type="Proteomes" id="UP000590412"/>
    </source>
</evidence>